<organism evidence="1 2">
    <name type="scientific">Halopseudomonas bauzanensis</name>
    <dbReference type="NCBI Taxonomy" id="653930"/>
    <lineage>
        <taxon>Bacteria</taxon>
        <taxon>Pseudomonadati</taxon>
        <taxon>Pseudomonadota</taxon>
        <taxon>Gammaproteobacteria</taxon>
        <taxon>Pseudomonadales</taxon>
        <taxon>Pseudomonadaceae</taxon>
        <taxon>Halopseudomonas</taxon>
    </lineage>
</organism>
<dbReference type="EMBL" id="FOGN01000003">
    <property type="protein sequence ID" value="SES05667.1"/>
    <property type="molecule type" value="Genomic_DNA"/>
</dbReference>
<protein>
    <recommendedName>
        <fullName evidence="3">VOC family protein</fullName>
    </recommendedName>
</protein>
<reference evidence="1 2" key="1">
    <citation type="submission" date="2016-10" db="EMBL/GenBank/DDBJ databases">
        <authorList>
            <person name="de Groot N.N."/>
        </authorList>
    </citation>
    <scope>NUCLEOTIDE SEQUENCE [LARGE SCALE GENOMIC DNA]</scope>
    <source>
        <strain evidence="1 2">DSM 22558</strain>
    </source>
</reference>
<evidence type="ECO:0000313" key="2">
    <source>
        <dbReference type="Proteomes" id="UP000186904"/>
    </source>
</evidence>
<name>A0A1H9U943_9GAMM</name>
<sequence length="30" mass="3406">MFSHVTLGTNDLSRARIFYDSVLDALGYEN</sequence>
<dbReference type="InterPro" id="IPR029068">
    <property type="entry name" value="Glyas_Bleomycin-R_OHBP_Dase"/>
</dbReference>
<evidence type="ECO:0000313" key="1">
    <source>
        <dbReference type="EMBL" id="SES05667.1"/>
    </source>
</evidence>
<gene>
    <name evidence="1" type="ORF">SAMN05216589_2201</name>
</gene>
<dbReference type="Proteomes" id="UP000186904">
    <property type="component" value="Unassembled WGS sequence"/>
</dbReference>
<proteinExistence type="predicted"/>
<dbReference type="Gene3D" id="3.10.180.10">
    <property type="entry name" value="2,3-Dihydroxybiphenyl 1,2-Dioxygenase, domain 1"/>
    <property type="match status" value="1"/>
</dbReference>
<evidence type="ECO:0008006" key="3">
    <source>
        <dbReference type="Google" id="ProtNLM"/>
    </source>
</evidence>
<dbReference type="AlphaFoldDB" id="A0A1H9U943"/>
<accession>A0A1H9U943</accession>